<proteinExistence type="predicted"/>
<name>A0A8T1WLC7_9STRA</name>
<accession>A0A8T1WLC7</accession>
<sequence>MLLELMDLDESSLLAEAETLMASMPSVAVHTMFQITQDADLDSAGSSDSDKNSIAEAQEVYKRRMYRERRKSERKYLRCQEIELSRDLVRLRQAKEDKRRKFNASRSPAYFVWKAIATQEQEQRLLAEAEQRHLAMMVGAQATYIQSMTVRAKAARDQENALCATKRQRVEDAEVALCNAYIRQLESHYERIDELMDECGIADLLETESIAHSVHRRPSDGEVEYFQRLNKYVEPFPLHDTATSFWEKGKETLLGKGCHEPYKLAEGTEDAHAMKFRETYTLETGMKVSMLNRHIGRWWFEPDRVVMLWKHITEGEGVFSGLCLEETGWIRFRPSTEAKETRTRIEMCVRKAPKYFGRSTPYDTNTTTKFHEVTQKLSDGTTTEVIHSLESLQLEDTSCNAGT</sequence>
<evidence type="ECO:0008006" key="3">
    <source>
        <dbReference type="Google" id="ProtNLM"/>
    </source>
</evidence>
<protein>
    <recommendedName>
        <fullName evidence="3">M96 mating-specific protein family</fullName>
    </recommendedName>
</protein>
<evidence type="ECO:0000313" key="2">
    <source>
        <dbReference type="Proteomes" id="UP000693981"/>
    </source>
</evidence>
<dbReference type="EMBL" id="JAGDFL010000309">
    <property type="protein sequence ID" value="KAG7393991.1"/>
    <property type="molecule type" value="Genomic_DNA"/>
</dbReference>
<dbReference type="OrthoDB" id="10634892at2759"/>
<organism evidence="1 2">
    <name type="scientific">Phytophthora boehmeriae</name>
    <dbReference type="NCBI Taxonomy" id="109152"/>
    <lineage>
        <taxon>Eukaryota</taxon>
        <taxon>Sar</taxon>
        <taxon>Stramenopiles</taxon>
        <taxon>Oomycota</taxon>
        <taxon>Peronosporomycetes</taxon>
        <taxon>Peronosporales</taxon>
        <taxon>Peronosporaceae</taxon>
        <taxon>Phytophthora</taxon>
    </lineage>
</organism>
<dbReference type="Proteomes" id="UP000693981">
    <property type="component" value="Unassembled WGS sequence"/>
</dbReference>
<keyword evidence="2" id="KW-1185">Reference proteome</keyword>
<dbReference type="AlphaFoldDB" id="A0A8T1WLC7"/>
<reference evidence="1" key="1">
    <citation type="submission" date="2021-02" db="EMBL/GenBank/DDBJ databases">
        <authorList>
            <person name="Palmer J.M."/>
        </authorList>
    </citation>
    <scope>NUCLEOTIDE SEQUENCE</scope>
    <source>
        <strain evidence="1">SCRP23</strain>
    </source>
</reference>
<evidence type="ECO:0000313" key="1">
    <source>
        <dbReference type="EMBL" id="KAG7393991.1"/>
    </source>
</evidence>
<comment type="caution">
    <text evidence="1">The sequence shown here is derived from an EMBL/GenBank/DDBJ whole genome shotgun (WGS) entry which is preliminary data.</text>
</comment>
<gene>
    <name evidence="1" type="ORF">PHYBOEH_005946</name>
</gene>